<keyword evidence="4" id="KW-0597">Phosphoprotein</keyword>
<dbReference type="GO" id="GO:0035097">
    <property type="term" value="C:histone methyltransferase complex"/>
    <property type="evidence" value="ECO:0007669"/>
    <property type="project" value="TreeGrafter"/>
</dbReference>
<dbReference type="GO" id="GO:0045786">
    <property type="term" value="P:negative regulation of cell cycle"/>
    <property type="evidence" value="ECO:0007669"/>
    <property type="project" value="TreeGrafter"/>
</dbReference>
<keyword evidence="9" id="KW-0539">Nucleus</keyword>
<dbReference type="GO" id="GO:0000976">
    <property type="term" value="F:transcription cis-regulatory region binding"/>
    <property type="evidence" value="ECO:0007669"/>
    <property type="project" value="TreeGrafter"/>
</dbReference>
<feature type="compositionally biased region" description="Low complexity" evidence="10">
    <location>
        <begin position="345"/>
        <end position="358"/>
    </location>
</feature>
<dbReference type="GO" id="GO:0008285">
    <property type="term" value="P:negative regulation of cell population proliferation"/>
    <property type="evidence" value="ECO:0007669"/>
    <property type="project" value="TreeGrafter"/>
</dbReference>
<proteinExistence type="predicted"/>
<dbReference type="GO" id="GO:0006325">
    <property type="term" value="P:chromatin organization"/>
    <property type="evidence" value="ECO:0007669"/>
    <property type="project" value="UniProtKB-KW"/>
</dbReference>
<dbReference type="GO" id="GO:0003682">
    <property type="term" value="F:chromatin binding"/>
    <property type="evidence" value="ECO:0007669"/>
    <property type="project" value="TreeGrafter"/>
</dbReference>
<sequence length="644" mass="67648">MEDANREPCLAYLEALLEKELAADAGSSSVERLSIALGVVELALTPRDQSKAAWPADLPATVEALAAAFDAFVAGLASSPALVGAAAAAAKVKVVADAVWSKLQKGYSKDLQHAQHVFNFAAALNGGVPGVKKQLDCAGVVTTVYSICQALSQRYPQHADLAAVRMQVSEDHCWLQLGAGQRETTIEVTTDTAAKRGLPVAPDAWRGWLYTGGHAVLCSPHQALAALVTSINPSVTGGKKGVDSEELQLAQKRMLEALLRRQPGALYPAALCALADLQEVWSQDELDAARDRGDAAAVAALLRRAPGDAQYLFERAIHLAAEASSSSGSSSVAAGGELAAAVAAPKQQANGSSQQAAADGTPAQPANGSSLPAAVDSENGGAANCSGGGARQWYVYSYISAFLARRAEFLASCAEAGLAADAGEQQQQQQPAGQLEEQVQQPHNDMQPAGQLEGQQPAAEQQQQAQQAGEQHPYRQQAMATYAQALQWAAKGGAVLSSYRFQPATDEQLFKDVEGMLDEVFKDGLTALAKRQPGGQLHQLHLFAALLRLWDGVCGLYAGKAKPQAWVALLLRLAKLFSPEARSTGADSVAAELASGPMQRVQRLWRDLAPLATIRQQFETADVEGGSTEGGSAPGERAAKRQRA</sequence>
<dbReference type="GO" id="GO:0000785">
    <property type="term" value="C:chromatin"/>
    <property type="evidence" value="ECO:0007669"/>
    <property type="project" value="TreeGrafter"/>
</dbReference>
<feature type="region of interest" description="Disordered" evidence="10">
    <location>
        <begin position="422"/>
        <end position="474"/>
    </location>
</feature>
<accession>A0AAD5H239</accession>
<dbReference type="PANTHER" id="PTHR12693">
    <property type="entry name" value="MENIN"/>
    <property type="match status" value="1"/>
</dbReference>
<protein>
    <recommendedName>
        <fullName evidence="2">Menin</fullName>
    </recommendedName>
</protein>
<dbReference type="EMBL" id="JADXDR010000064">
    <property type="protein sequence ID" value="KAI7841369.1"/>
    <property type="molecule type" value="Genomic_DNA"/>
</dbReference>
<comment type="caution">
    <text evidence="11">The sequence shown here is derived from an EMBL/GenBank/DDBJ whole genome shotgun (WGS) entry which is preliminary data.</text>
</comment>
<reference evidence="11" key="1">
    <citation type="submission" date="2020-11" db="EMBL/GenBank/DDBJ databases">
        <title>Chlorella ohadii genome sequencing and assembly.</title>
        <authorList>
            <person name="Murik O."/>
            <person name="Treves H."/>
            <person name="Kedem I."/>
            <person name="Shotland Y."/>
            <person name="Kaplan A."/>
        </authorList>
    </citation>
    <scope>NUCLEOTIDE SEQUENCE</scope>
    <source>
        <strain evidence="11">1</strain>
    </source>
</reference>
<organism evidence="11 12">
    <name type="scientific">Chlorella ohadii</name>
    <dbReference type="NCBI Taxonomy" id="2649997"/>
    <lineage>
        <taxon>Eukaryota</taxon>
        <taxon>Viridiplantae</taxon>
        <taxon>Chlorophyta</taxon>
        <taxon>core chlorophytes</taxon>
        <taxon>Trebouxiophyceae</taxon>
        <taxon>Chlorellales</taxon>
        <taxon>Chlorellaceae</taxon>
        <taxon>Chlorella clade</taxon>
        <taxon>Chlorella</taxon>
    </lineage>
</organism>
<dbReference type="Pfam" id="PF05053">
    <property type="entry name" value="Menin"/>
    <property type="match status" value="1"/>
</dbReference>
<keyword evidence="3" id="KW-0678">Repressor</keyword>
<evidence type="ECO:0000256" key="9">
    <source>
        <dbReference type="ARBA" id="ARBA00023242"/>
    </source>
</evidence>
<dbReference type="GO" id="GO:0006357">
    <property type="term" value="P:regulation of transcription by RNA polymerase II"/>
    <property type="evidence" value="ECO:0007669"/>
    <property type="project" value="TreeGrafter"/>
</dbReference>
<feature type="region of interest" description="Disordered" evidence="10">
    <location>
        <begin position="619"/>
        <end position="644"/>
    </location>
</feature>
<keyword evidence="5" id="KW-0156">Chromatin regulator</keyword>
<evidence type="ECO:0000256" key="3">
    <source>
        <dbReference type="ARBA" id="ARBA00022491"/>
    </source>
</evidence>
<evidence type="ECO:0000256" key="4">
    <source>
        <dbReference type="ARBA" id="ARBA00022553"/>
    </source>
</evidence>
<dbReference type="GO" id="GO:0000403">
    <property type="term" value="F:Y-form DNA binding"/>
    <property type="evidence" value="ECO:0007669"/>
    <property type="project" value="TreeGrafter"/>
</dbReference>
<dbReference type="PANTHER" id="PTHR12693:SF3">
    <property type="entry name" value="MENIN"/>
    <property type="match status" value="1"/>
</dbReference>
<feature type="region of interest" description="Disordered" evidence="10">
    <location>
        <begin position="345"/>
        <end position="385"/>
    </location>
</feature>
<evidence type="ECO:0000256" key="6">
    <source>
        <dbReference type="ARBA" id="ARBA00023015"/>
    </source>
</evidence>
<dbReference type="Proteomes" id="UP001205105">
    <property type="component" value="Unassembled WGS sequence"/>
</dbReference>
<evidence type="ECO:0000256" key="5">
    <source>
        <dbReference type="ARBA" id="ARBA00022853"/>
    </source>
</evidence>
<evidence type="ECO:0000256" key="8">
    <source>
        <dbReference type="ARBA" id="ARBA00023163"/>
    </source>
</evidence>
<evidence type="ECO:0000313" key="11">
    <source>
        <dbReference type="EMBL" id="KAI7841369.1"/>
    </source>
</evidence>
<gene>
    <name evidence="11" type="ORF">COHA_004987</name>
</gene>
<evidence type="ECO:0000256" key="10">
    <source>
        <dbReference type="SAM" id="MobiDB-lite"/>
    </source>
</evidence>
<keyword evidence="7" id="KW-0238">DNA-binding</keyword>
<evidence type="ECO:0000256" key="7">
    <source>
        <dbReference type="ARBA" id="ARBA00023125"/>
    </source>
</evidence>
<evidence type="ECO:0000313" key="12">
    <source>
        <dbReference type="Proteomes" id="UP001205105"/>
    </source>
</evidence>
<evidence type="ECO:0000256" key="2">
    <source>
        <dbReference type="ARBA" id="ARBA00021162"/>
    </source>
</evidence>
<evidence type="ECO:0000256" key="1">
    <source>
        <dbReference type="ARBA" id="ARBA00004123"/>
    </source>
</evidence>
<comment type="subcellular location">
    <subcellularLocation>
        <location evidence="1">Nucleus</location>
    </subcellularLocation>
</comment>
<dbReference type="InterPro" id="IPR007747">
    <property type="entry name" value="Menin"/>
</dbReference>
<keyword evidence="6" id="KW-0805">Transcription regulation</keyword>
<name>A0AAD5H239_9CHLO</name>
<feature type="compositionally biased region" description="Low complexity" evidence="10">
    <location>
        <begin position="422"/>
        <end position="471"/>
    </location>
</feature>
<dbReference type="AlphaFoldDB" id="A0AAD5H239"/>
<keyword evidence="8" id="KW-0804">Transcription</keyword>
<keyword evidence="12" id="KW-1185">Reference proteome</keyword>